<accession>A0ABD6SCF5</accession>
<proteinExistence type="predicted"/>
<comment type="caution">
    <text evidence="2">The sequence shown here is derived from an EMBL/GenBank/DDBJ whole genome shotgun (WGS) entry which is preliminary data.</text>
</comment>
<protein>
    <submittedName>
        <fullName evidence="2">Uncharacterized protein</fullName>
    </submittedName>
</protein>
<reference evidence="2 3" key="1">
    <citation type="submission" date="2017-09" db="EMBL/GenBank/DDBJ databases">
        <title>Large-scale bioinformatics analysis of Bacillus genomes uncovers conserved roles of natural products in bacterial physiology.</title>
        <authorList>
            <consortium name="Agbiome Team Llc"/>
            <person name="Bleich R.M."/>
            <person name="Kirk G.J."/>
            <person name="Santa Maria K.C."/>
            <person name="Allen S.E."/>
            <person name="Farag S."/>
            <person name="Shank E.A."/>
            <person name="Bowers A."/>
        </authorList>
    </citation>
    <scope>NUCLEOTIDE SEQUENCE [LARGE SCALE GENOMIC DNA]</scope>
    <source>
        <strain evidence="2 3">AFS005140</strain>
    </source>
</reference>
<dbReference type="EMBL" id="NTYF01000023">
    <property type="protein sequence ID" value="PER55602.1"/>
    <property type="molecule type" value="Genomic_DNA"/>
</dbReference>
<evidence type="ECO:0000313" key="2">
    <source>
        <dbReference type="EMBL" id="PER55602.1"/>
    </source>
</evidence>
<evidence type="ECO:0000313" key="3">
    <source>
        <dbReference type="Proteomes" id="UP000219897"/>
    </source>
</evidence>
<dbReference type="Proteomes" id="UP000219897">
    <property type="component" value="Unassembled WGS sequence"/>
</dbReference>
<dbReference type="AlphaFoldDB" id="A0ABD6SCF5"/>
<feature type="region of interest" description="Disordered" evidence="1">
    <location>
        <begin position="334"/>
        <end position="377"/>
    </location>
</feature>
<feature type="compositionally biased region" description="Basic and acidic residues" evidence="1">
    <location>
        <begin position="359"/>
        <end position="377"/>
    </location>
</feature>
<gene>
    <name evidence="2" type="ORF">CN495_07560</name>
</gene>
<name>A0ABD6SCF5_BACTU</name>
<organism evidence="2 3">
    <name type="scientific">Bacillus thuringiensis</name>
    <dbReference type="NCBI Taxonomy" id="1428"/>
    <lineage>
        <taxon>Bacteria</taxon>
        <taxon>Bacillati</taxon>
        <taxon>Bacillota</taxon>
        <taxon>Bacilli</taxon>
        <taxon>Bacillales</taxon>
        <taxon>Bacillaceae</taxon>
        <taxon>Bacillus</taxon>
        <taxon>Bacillus cereus group</taxon>
    </lineage>
</organism>
<evidence type="ECO:0000256" key="1">
    <source>
        <dbReference type="SAM" id="MobiDB-lite"/>
    </source>
</evidence>
<sequence length="377" mass="43473">MLAGLQAFIRRNIGKAPDYKRSRIEVEVMDDGIYRSLFNGVTVLTHQATKYPVKQKMGAGDGKVGIEMKIPKIPFKYWLMTLDFYKEIYARYRTEASVFFYWNLKDEEIPQNLYREHKDGILMDGKLLVYCPKQRNTGVLSSFGEDKLLQWLEKHWQCIIETHSHHVMGAFFSSTDDKNEMKPRCYGVFALINTEDKFLTRFCVEGKHYFIEPTDVFEIPKRFKEVTTVVQTKYTYDFGTGEAEEYNNKEADSTVKTEITGVWDNNRTFPESWLNMNLSGIDHSPIYDSEDEAYEANKAQGLFPDEREEENNDLETFGETSELGKKIDEVAEELGGESKTYGDSPIVICPPKLGEGEDISDKDSPDKGKGTEAWWDK</sequence>